<dbReference type="InterPro" id="IPR012337">
    <property type="entry name" value="RNaseH-like_sf"/>
</dbReference>
<proteinExistence type="predicted"/>
<evidence type="ECO:0000313" key="4">
    <source>
        <dbReference type="Proteomes" id="UP000032336"/>
    </source>
</evidence>
<comment type="caution">
    <text evidence="3">The sequence shown here is derived from an EMBL/GenBank/DDBJ whole genome shotgun (WGS) entry which is preliminary data.</text>
</comment>
<dbReference type="InterPro" id="IPR002559">
    <property type="entry name" value="Transposase_11"/>
</dbReference>
<dbReference type="GeneID" id="78373736"/>
<dbReference type="eggNOG" id="COG3385">
    <property type="taxonomic scope" value="Bacteria"/>
</dbReference>
<evidence type="ECO:0000313" key="3">
    <source>
        <dbReference type="EMBL" id="KJE75509.1"/>
    </source>
</evidence>
<dbReference type="SUPFAM" id="SSF53098">
    <property type="entry name" value="Ribonuclease H-like"/>
    <property type="match status" value="1"/>
</dbReference>
<dbReference type="EMBL" id="JXUW01000038">
    <property type="protein sequence ID" value="KJE75509.1"/>
    <property type="molecule type" value="Genomic_DNA"/>
</dbReference>
<dbReference type="AlphaFoldDB" id="A0A0D8FRB5"/>
<dbReference type="Pfam" id="PF13006">
    <property type="entry name" value="Nterm_IS4"/>
    <property type="match status" value="1"/>
</dbReference>
<dbReference type="GO" id="GO:0004803">
    <property type="term" value="F:transposase activity"/>
    <property type="evidence" value="ECO:0007669"/>
    <property type="project" value="InterPro"/>
</dbReference>
<dbReference type="Proteomes" id="UP000032336">
    <property type="component" value="Unassembled WGS sequence"/>
</dbReference>
<dbReference type="PATRIC" id="fig|1121877.4.peg.3083"/>
<organism evidence="3 4">
    <name type="scientific">Ferrimicrobium acidiphilum DSM 19497</name>
    <dbReference type="NCBI Taxonomy" id="1121877"/>
    <lineage>
        <taxon>Bacteria</taxon>
        <taxon>Bacillati</taxon>
        <taxon>Actinomycetota</taxon>
        <taxon>Acidimicrobiia</taxon>
        <taxon>Acidimicrobiales</taxon>
        <taxon>Acidimicrobiaceae</taxon>
        <taxon>Ferrimicrobium</taxon>
    </lineage>
</organism>
<dbReference type="PANTHER" id="PTHR37529:SF1">
    <property type="entry name" value="TRANSPOSASE INSG FOR INSERTION SEQUENCE ELEMENT IS4-RELATED"/>
    <property type="match status" value="1"/>
</dbReference>
<accession>A0A0D8FRB5</accession>
<evidence type="ECO:0000259" key="2">
    <source>
        <dbReference type="Pfam" id="PF13006"/>
    </source>
</evidence>
<dbReference type="PANTHER" id="PTHR37529">
    <property type="entry name" value="TRANSPOSASE INSG FOR INSERTION SEQUENCE ELEMENT IS4-RELATED"/>
    <property type="match status" value="1"/>
</dbReference>
<gene>
    <name evidence="3" type="ORF">FEAC_27490</name>
</gene>
<dbReference type="InterPro" id="IPR047952">
    <property type="entry name" value="Transpos_IS4"/>
</dbReference>
<sequence>MPRSGWVKPPTDRRLSDLVSIGLLTRVFPPEVVDAAIDDAGRREIRNRVLPARVMVYFAIGMAMYSEGSYEDVFSQLSDGLSWSKGWTESLKPPSKSALFQARLRLGAEPVRNLFTKVVRPLATPDTPGSWFATRRVMAIDGTCLDIADTEANEAHFGRPPSSRGDRSAFPQARMVALAECGTHAIVDAVIGPCTSSEVEFARELISRLSPGMLVLADRGLYGFNLWEQATSTGADLLFRVKSTLSPHHEQTLSDGSWIASIRPTSGTDRGGRDPHRVRVIDYTIDGDGQYRLITTLLDPVIAPAKELAKLYSERWEIETTFDELKTHQRGAREVLRSKSPELIYQEIWGHLCCHYAIRVLMADTARHSGHDPDRISFVAALRIARYSVAKGNFSPGRNS</sequence>
<protein>
    <recommendedName>
        <fullName evidence="5">Transposase DDE domain protein</fullName>
    </recommendedName>
</protein>
<dbReference type="OrthoDB" id="477305at2"/>
<feature type="domain" description="Transposase IS4 N-terminal" evidence="2">
    <location>
        <begin position="19"/>
        <end position="116"/>
    </location>
</feature>
<evidence type="ECO:0008006" key="5">
    <source>
        <dbReference type="Google" id="ProtNLM"/>
    </source>
</evidence>
<keyword evidence="4" id="KW-1185">Reference proteome</keyword>
<dbReference type="GO" id="GO:0006313">
    <property type="term" value="P:DNA transposition"/>
    <property type="evidence" value="ECO:0007669"/>
    <property type="project" value="InterPro"/>
</dbReference>
<reference evidence="3 4" key="1">
    <citation type="submission" date="2015-01" db="EMBL/GenBank/DDBJ databases">
        <title>Draft genome of the acidophilic iron oxidizer Ferrimicrobium acidiphilum strain T23.</title>
        <authorList>
            <person name="Poehlein A."/>
            <person name="Eisen S."/>
            <person name="Schloemann M."/>
            <person name="Johnson B.D."/>
            <person name="Daniel R."/>
            <person name="Muehling M."/>
        </authorList>
    </citation>
    <scope>NUCLEOTIDE SEQUENCE [LARGE SCALE GENOMIC DNA]</scope>
    <source>
        <strain evidence="3 4">T23</strain>
    </source>
</reference>
<dbReference type="GO" id="GO:0003677">
    <property type="term" value="F:DNA binding"/>
    <property type="evidence" value="ECO:0007669"/>
    <property type="project" value="InterPro"/>
</dbReference>
<dbReference type="RefSeq" id="WP_035390812.1">
    <property type="nucleotide sequence ID" value="NZ_JQKF01000031.1"/>
</dbReference>
<evidence type="ECO:0000259" key="1">
    <source>
        <dbReference type="Pfam" id="PF01609"/>
    </source>
</evidence>
<dbReference type="InterPro" id="IPR024473">
    <property type="entry name" value="Transposases_IS4_N"/>
</dbReference>
<feature type="domain" description="Transposase IS4-like" evidence="1">
    <location>
        <begin position="134"/>
        <end position="355"/>
    </location>
</feature>
<dbReference type="Pfam" id="PF01609">
    <property type="entry name" value="DDE_Tnp_1"/>
    <property type="match status" value="1"/>
</dbReference>
<dbReference type="STRING" id="1121877.FEAC_27490"/>
<dbReference type="NCBIfam" id="NF033592">
    <property type="entry name" value="transpos_IS4_1"/>
    <property type="match status" value="1"/>
</dbReference>
<name>A0A0D8FRB5_9ACTN</name>